<protein>
    <submittedName>
        <fullName evidence="3">CheY-like chemotaxis protein</fullName>
    </submittedName>
</protein>
<dbReference type="Gene3D" id="3.40.50.2300">
    <property type="match status" value="1"/>
</dbReference>
<dbReference type="InterPro" id="IPR001789">
    <property type="entry name" value="Sig_transdc_resp-reg_receiver"/>
</dbReference>
<dbReference type="Proteomes" id="UP001242480">
    <property type="component" value="Unassembled WGS sequence"/>
</dbReference>
<evidence type="ECO:0000259" key="2">
    <source>
        <dbReference type="PROSITE" id="PS50110"/>
    </source>
</evidence>
<evidence type="ECO:0000313" key="4">
    <source>
        <dbReference type="Proteomes" id="UP001242480"/>
    </source>
</evidence>
<dbReference type="RefSeq" id="WP_307277212.1">
    <property type="nucleotide sequence ID" value="NZ_JAUSVX010000009.1"/>
</dbReference>
<accession>A0ABU0JBK6</accession>
<keyword evidence="4" id="KW-1185">Reference proteome</keyword>
<comment type="caution">
    <text evidence="3">The sequence shown here is derived from an EMBL/GenBank/DDBJ whole genome shotgun (WGS) entry which is preliminary data.</text>
</comment>
<gene>
    <name evidence="3" type="ORF">QO011_004688</name>
</gene>
<name>A0ABU0JBK6_9HYPH</name>
<dbReference type="InterPro" id="IPR011006">
    <property type="entry name" value="CheY-like_superfamily"/>
</dbReference>
<dbReference type="EMBL" id="JAUSVX010000009">
    <property type="protein sequence ID" value="MDQ0471663.1"/>
    <property type="molecule type" value="Genomic_DNA"/>
</dbReference>
<organism evidence="3 4">
    <name type="scientific">Labrys wisconsinensis</name>
    <dbReference type="NCBI Taxonomy" id="425677"/>
    <lineage>
        <taxon>Bacteria</taxon>
        <taxon>Pseudomonadati</taxon>
        <taxon>Pseudomonadota</taxon>
        <taxon>Alphaproteobacteria</taxon>
        <taxon>Hyphomicrobiales</taxon>
        <taxon>Xanthobacteraceae</taxon>
        <taxon>Labrys</taxon>
    </lineage>
</organism>
<dbReference type="PROSITE" id="PS50110">
    <property type="entry name" value="RESPONSE_REGULATORY"/>
    <property type="match status" value="1"/>
</dbReference>
<sequence>MTKELRHRHFPLQDPPSLVLLVERDLACRLRCAHELLDYGYEVVESESPSEARGVLDGRDDFDVMIADIHPDEAPGGLALVRYAASHHPSMKILVDSDWPGARAEANDVGAGVMPKLRHGGVLAQQMRDLFDEPPVVAPWAGNSCRPGE</sequence>
<keyword evidence="1" id="KW-0597">Phosphoprotein</keyword>
<feature type="domain" description="Response regulatory" evidence="2">
    <location>
        <begin position="18"/>
        <end position="131"/>
    </location>
</feature>
<evidence type="ECO:0000256" key="1">
    <source>
        <dbReference type="PROSITE-ProRule" id="PRU00169"/>
    </source>
</evidence>
<reference evidence="3 4" key="1">
    <citation type="submission" date="2023-07" db="EMBL/GenBank/DDBJ databases">
        <title>Genomic Encyclopedia of Type Strains, Phase IV (KMG-IV): sequencing the most valuable type-strain genomes for metagenomic binning, comparative biology and taxonomic classification.</title>
        <authorList>
            <person name="Goeker M."/>
        </authorList>
    </citation>
    <scope>NUCLEOTIDE SEQUENCE [LARGE SCALE GENOMIC DNA]</scope>
    <source>
        <strain evidence="3 4">DSM 19619</strain>
    </source>
</reference>
<evidence type="ECO:0000313" key="3">
    <source>
        <dbReference type="EMBL" id="MDQ0471663.1"/>
    </source>
</evidence>
<feature type="modified residue" description="4-aspartylphosphate" evidence="1">
    <location>
        <position position="68"/>
    </location>
</feature>
<dbReference type="SUPFAM" id="SSF52172">
    <property type="entry name" value="CheY-like"/>
    <property type="match status" value="1"/>
</dbReference>
<proteinExistence type="predicted"/>